<dbReference type="Pfam" id="PF13852">
    <property type="entry name" value="DUF4197"/>
    <property type="match status" value="1"/>
</dbReference>
<dbReference type="InterPro" id="IPR025245">
    <property type="entry name" value="DUF4197"/>
</dbReference>
<gene>
    <name evidence="3" type="ORF">AVENP_2133</name>
</gene>
<feature type="region of interest" description="Disordered" evidence="1">
    <location>
        <begin position="33"/>
        <end position="53"/>
    </location>
</feature>
<accession>A0AAE7E5D0</accession>
<dbReference type="RefSeq" id="WP_128359433.1">
    <property type="nucleotide sequence ID" value="NZ_CP053840.1"/>
</dbReference>
<sequence length="271" mass="28781">MKKSIIVSTLLLTSTLTFAFDLASITKSVVDSVSKENSTTSTPTTATKTDLSDSTVSNGLKEALKTGVTFAVEQLGSNNGYLNNTTAKIPLPNNLSNVEKVIRSAGGGKMADELINSMNTAATKAAPKTAEIFMAAIDKMTLTDAQKILSGGNDAATNYFKANTTESLKKSITPIIQETMKENKVATYYDAVNNLYKSNAKGLVDNSGVMGMAKSLGVDSYMPGNSDENLDDFVTNKAIEGLFAMIAQKEAAIRTNPVEQTSSILKQVFGK</sequence>
<dbReference type="AlphaFoldDB" id="A0AAE7E5D0"/>
<keyword evidence="2" id="KW-0732">Signal</keyword>
<evidence type="ECO:0000256" key="1">
    <source>
        <dbReference type="SAM" id="MobiDB-lite"/>
    </source>
</evidence>
<name>A0AAE7E5D0_9BACT</name>
<feature type="compositionally biased region" description="Low complexity" evidence="1">
    <location>
        <begin position="39"/>
        <end position="49"/>
    </location>
</feature>
<evidence type="ECO:0000256" key="2">
    <source>
        <dbReference type="SAM" id="SignalP"/>
    </source>
</evidence>
<feature type="chain" id="PRO_5041995572" evidence="2">
    <location>
        <begin position="20"/>
        <end position="271"/>
    </location>
</feature>
<evidence type="ECO:0000313" key="3">
    <source>
        <dbReference type="EMBL" id="QKF67661.1"/>
    </source>
</evidence>
<feature type="signal peptide" evidence="2">
    <location>
        <begin position="1"/>
        <end position="19"/>
    </location>
</feature>
<dbReference type="EMBL" id="CP053840">
    <property type="protein sequence ID" value="QKF67661.1"/>
    <property type="molecule type" value="Genomic_DNA"/>
</dbReference>
<reference evidence="3 4" key="1">
    <citation type="submission" date="2020-05" db="EMBL/GenBank/DDBJ databases">
        <title>Complete genome sequencing of Campylobacter and Arcobacter type strains.</title>
        <authorList>
            <person name="Miller W.G."/>
            <person name="Yee E."/>
        </authorList>
    </citation>
    <scope>NUCLEOTIDE SEQUENCE [LARGE SCALE GENOMIC DNA]</scope>
    <source>
        <strain evidence="3 4">LMG 26156</strain>
    </source>
</reference>
<proteinExistence type="predicted"/>
<keyword evidence="4" id="KW-1185">Reference proteome</keyword>
<evidence type="ECO:0000313" key="4">
    <source>
        <dbReference type="Proteomes" id="UP000503482"/>
    </source>
</evidence>
<dbReference type="KEGG" id="avp:AVENP_2133"/>
<dbReference type="Proteomes" id="UP000503482">
    <property type="component" value="Chromosome"/>
</dbReference>
<protein>
    <submittedName>
        <fullName evidence="3">DUF4197 domain-containing protein</fullName>
    </submittedName>
</protein>
<organism evidence="3 4">
    <name type="scientific">Arcobacter venerupis</name>
    <dbReference type="NCBI Taxonomy" id="1054033"/>
    <lineage>
        <taxon>Bacteria</taxon>
        <taxon>Pseudomonadati</taxon>
        <taxon>Campylobacterota</taxon>
        <taxon>Epsilonproteobacteria</taxon>
        <taxon>Campylobacterales</taxon>
        <taxon>Arcobacteraceae</taxon>
        <taxon>Arcobacter</taxon>
    </lineage>
</organism>